<protein>
    <submittedName>
        <fullName evidence="1">Uncharacterized protein</fullName>
    </submittedName>
</protein>
<comment type="caution">
    <text evidence="1">The sequence shown here is derived from an EMBL/GenBank/DDBJ whole genome shotgun (WGS) entry which is preliminary data.</text>
</comment>
<reference evidence="1 2" key="1">
    <citation type="submission" date="2017-10" db="EMBL/GenBank/DDBJ databases">
        <title>Nyctiphanis sp. nov., isolated from the stomach of the euphausiid Nyctiphanes simplex (Hansen, 1911) in the Gulf of California.</title>
        <authorList>
            <person name="Gomez-Gil B."/>
            <person name="Aguilar-Mendez M."/>
            <person name="Lopez-Cortes A."/>
            <person name="Gomez-Gutierrez J."/>
            <person name="Roque A."/>
            <person name="Lang E."/>
            <person name="Gonzalez-Castillo A."/>
        </authorList>
    </citation>
    <scope>NUCLEOTIDE SEQUENCE [LARGE SCALE GENOMIC DNA]</scope>
    <source>
        <strain evidence="1 2">CAIM 600</strain>
    </source>
</reference>
<dbReference type="AlphaFoldDB" id="A0A4Q0YJF9"/>
<evidence type="ECO:0000313" key="1">
    <source>
        <dbReference type="EMBL" id="RXJ70850.1"/>
    </source>
</evidence>
<accession>A0A4Q0YJF9</accession>
<dbReference type="EMBL" id="PEIB01000043">
    <property type="protein sequence ID" value="RXJ70850.1"/>
    <property type="molecule type" value="Genomic_DNA"/>
</dbReference>
<organism evidence="1 2">
    <name type="scientific">Veronia nyctiphanis</name>
    <dbReference type="NCBI Taxonomy" id="1278244"/>
    <lineage>
        <taxon>Bacteria</taxon>
        <taxon>Pseudomonadati</taxon>
        <taxon>Pseudomonadota</taxon>
        <taxon>Gammaproteobacteria</taxon>
        <taxon>Vibrionales</taxon>
        <taxon>Vibrionaceae</taxon>
        <taxon>Veronia</taxon>
    </lineage>
</organism>
<sequence length="237" mass="26888">MLRITLDVKSGVKEFVVPPKVKGSYIEKFKLQHNPENRHKFLKGLLLYLMGERVSLYALDNDQDDALWSEQKQQLDSFFAQIELKGCIKPHRSNIDLMSFTQHRKHGVPLYGDYQFNGNDLIEVGEHGSRLNERYAPFIINGLFDAFDLTDQQISAQMTCNSWTETREKLKAAMSAVLDDDKAFSGKNLTLSAAKHLLAKLDACSKHRQPSQCAKVAITCTPQLLIAWQCVSLLRST</sequence>
<keyword evidence="2" id="KW-1185">Reference proteome</keyword>
<dbReference type="RefSeq" id="WP_129124082.1">
    <property type="nucleotide sequence ID" value="NZ_PEIB01000043.1"/>
</dbReference>
<evidence type="ECO:0000313" key="2">
    <source>
        <dbReference type="Proteomes" id="UP000290287"/>
    </source>
</evidence>
<gene>
    <name evidence="1" type="ORF">CS022_22255</name>
</gene>
<proteinExistence type="predicted"/>
<name>A0A4Q0YJF9_9GAMM</name>
<dbReference type="Proteomes" id="UP000290287">
    <property type="component" value="Unassembled WGS sequence"/>
</dbReference>